<dbReference type="SUPFAM" id="SSF47203">
    <property type="entry name" value="Acyl-CoA dehydrogenase C-terminal domain-like"/>
    <property type="match status" value="1"/>
</dbReference>
<keyword evidence="3 6" id="KW-0285">Flavoprotein</keyword>
<dbReference type="Pfam" id="PF02771">
    <property type="entry name" value="Acyl-CoA_dh_N"/>
    <property type="match status" value="1"/>
</dbReference>
<dbReference type="InterPro" id="IPR006091">
    <property type="entry name" value="Acyl-CoA_Oxase/DH_mid-dom"/>
</dbReference>
<evidence type="ECO:0000259" key="10">
    <source>
        <dbReference type="Pfam" id="PF12806"/>
    </source>
</evidence>
<evidence type="ECO:0000256" key="2">
    <source>
        <dbReference type="ARBA" id="ARBA00009347"/>
    </source>
</evidence>
<dbReference type="InterPro" id="IPR037069">
    <property type="entry name" value="AcylCoA_DH/ox_N_sf"/>
</dbReference>
<dbReference type="Gene3D" id="2.40.110.10">
    <property type="entry name" value="Butyryl-CoA Dehydrogenase, subunit A, domain 2"/>
    <property type="match status" value="1"/>
</dbReference>
<keyword evidence="12" id="KW-1185">Reference proteome</keyword>
<dbReference type="InterPro" id="IPR009100">
    <property type="entry name" value="AcylCoA_DH/oxidase_NM_dom_sf"/>
</dbReference>
<evidence type="ECO:0000256" key="1">
    <source>
        <dbReference type="ARBA" id="ARBA00001974"/>
    </source>
</evidence>
<name>A0A1I6TNN3_9RHOB</name>
<dbReference type="InterPro" id="IPR009075">
    <property type="entry name" value="AcylCo_DH/oxidase_C"/>
</dbReference>
<evidence type="ECO:0000259" key="9">
    <source>
        <dbReference type="Pfam" id="PF02771"/>
    </source>
</evidence>
<feature type="domain" description="Acyl-CoA oxidase/dehydrogenase middle" evidence="8">
    <location>
        <begin position="170"/>
        <end position="280"/>
    </location>
</feature>
<evidence type="ECO:0000256" key="6">
    <source>
        <dbReference type="RuleBase" id="RU362125"/>
    </source>
</evidence>
<organism evidence="11 12">
    <name type="scientific">Alloyangia pacifica</name>
    <dbReference type="NCBI Taxonomy" id="311180"/>
    <lineage>
        <taxon>Bacteria</taxon>
        <taxon>Pseudomonadati</taxon>
        <taxon>Pseudomonadota</taxon>
        <taxon>Alphaproteobacteria</taxon>
        <taxon>Rhodobacterales</taxon>
        <taxon>Roseobacteraceae</taxon>
        <taxon>Alloyangia</taxon>
    </lineage>
</organism>
<dbReference type="Gene3D" id="1.20.140.10">
    <property type="entry name" value="Butyryl-CoA Dehydrogenase, subunit A, domain 3"/>
    <property type="match status" value="1"/>
</dbReference>
<evidence type="ECO:0000259" key="8">
    <source>
        <dbReference type="Pfam" id="PF02770"/>
    </source>
</evidence>
<comment type="similarity">
    <text evidence="2 6">Belongs to the acyl-CoA dehydrogenase family.</text>
</comment>
<evidence type="ECO:0008006" key="13">
    <source>
        <dbReference type="Google" id="ProtNLM"/>
    </source>
</evidence>
<evidence type="ECO:0000313" key="11">
    <source>
        <dbReference type="EMBL" id="SFS90774.1"/>
    </source>
</evidence>
<feature type="domain" description="Acyl-CoA dehydrogenase/oxidase C-terminal" evidence="7">
    <location>
        <begin position="292"/>
        <end position="458"/>
    </location>
</feature>
<dbReference type="InterPro" id="IPR013786">
    <property type="entry name" value="AcylCoA_DH/ox_N"/>
</dbReference>
<reference evidence="12" key="1">
    <citation type="submission" date="2016-10" db="EMBL/GenBank/DDBJ databases">
        <authorList>
            <person name="Varghese N."/>
            <person name="Submissions S."/>
        </authorList>
    </citation>
    <scope>NUCLEOTIDE SEQUENCE [LARGE SCALE GENOMIC DNA]</scope>
    <source>
        <strain evidence="12">DSM 26894</strain>
    </source>
</reference>
<proteinExistence type="inferred from homology"/>
<keyword evidence="4 6" id="KW-0274">FAD</keyword>
<sequence length="599" mass="62705">MPSAAHGAPQGAMPDYTAPVTDLLFVLCDVLRIDRGDFASVDRDTCAAVLTEVARLAETRLAPLNRLGDLQGCRLENGVVRSPDGFAEAFAAVCAGGWYGLDCAPEHGGQGLPHMLHSAVGEVLSGANMAFHIHAGLTHGAYSAIAAHGSAAQRALYLPRLANCRWTGTMNLTEPQCGTDLGLIRTRAEPVPGTEGRYKLYGTKIYISAGDHDLTENIVHLVLARLPDAPEGVKGLSLFIAPKFLPDTDGSPGARNGLGAARLEAKMGLHGNATCEMLYDGAEAELLGAPHQGLAAMFTMMNEERISVGLQGYAQADRAFQGALAYARTRPQGRALGAPARPEAPADPILVHPDVRRMLLDQQGFTEGARALTLWGAQLVDLARGGDTAAAARLSLITPVIKGFLTDKGVESCLKAQQVLGGAGYIEEMGLSQILRDARVTTIYEGTNGVQALDLVARKLGGDGGAAIMALLGEMTGYAAESAPEEVEAKFHAPLRAALGDLQNALLRLQAFGANDPAAALSGASDFLHLLGHVCLGYMWARMARAAGAPGVLDEPARRAKLAAGRHYMSRHLPATALHLARIEAGAVASLPLDAGAAE</sequence>
<comment type="cofactor">
    <cofactor evidence="1 6">
        <name>FAD</name>
        <dbReference type="ChEBI" id="CHEBI:57692"/>
    </cofactor>
</comment>
<evidence type="ECO:0000259" key="7">
    <source>
        <dbReference type="Pfam" id="PF00441"/>
    </source>
</evidence>
<feature type="domain" description="Acyl-CoA dehydrogenase/oxidase N-terminal" evidence="9">
    <location>
        <begin position="87"/>
        <end position="163"/>
    </location>
</feature>
<dbReference type="GO" id="GO:0050660">
    <property type="term" value="F:flavin adenine dinucleotide binding"/>
    <property type="evidence" value="ECO:0007669"/>
    <property type="project" value="InterPro"/>
</dbReference>
<dbReference type="InterPro" id="IPR025878">
    <property type="entry name" value="Acyl-CoA_dh-like_C_dom"/>
</dbReference>
<dbReference type="PANTHER" id="PTHR42803:SF1">
    <property type="entry name" value="BROAD-SPECIFICITY LINEAR ACYL-COA DEHYDROGENASE FADE5"/>
    <property type="match status" value="1"/>
</dbReference>
<dbReference type="InterPro" id="IPR046373">
    <property type="entry name" value="Acyl-CoA_Oxase/DH_mid-dom_sf"/>
</dbReference>
<protein>
    <recommendedName>
        <fullName evidence="13">Acyl-CoA dehydrogenase</fullName>
    </recommendedName>
</protein>
<keyword evidence="5 6" id="KW-0560">Oxidoreductase</keyword>
<gene>
    <name evidence="11" type="ORF">SAMN04488050_106223</name>
</gene>
<dbReference type="InterPro" id="IPR052166">
    <property type="entry name" value="Diverse_Acyl-CoA_DH"/>
</dbReference>
<dbReference type="Pfam" id="PF02770">
    <property type="entry name" value="Acyl-CoA_dh_M"/>
    <property type="match status" value="1"/>
</dbReference>
<dbReference type="GO" id="GO:0016627">
    <property type="term" value="F:oxidoreductase activity, acting on the CH-CH group of donors"/>
    <property type="evidence" value="ECO:0007669"/>
    <property type="project" value="InterPro"/>
</dbReference>
<dbReference type="STRING" id="311180.SAMN04488050_106223"/>
<dbReference type="Gene3D" id="1.10.540.10">
    <property type="entry name" value="Acyl-CoA dehydrogenase/oxidase, N-terminal domain"/>
    <property type="match status" value="1"/>
</dbReference>
<evidence type="ECO:0000313" key="12">
    <source>
        <dbReference type="Proteomes" id="UP000199392"/>
    </source>
</evidence>
<accession>A0A1I6TNN3</accession>
<dbReference type="Pfam" id="PF12806">
    <property type="entry name" value="Acyl-CoA_dh_C"/>
    <property type="match status" value="1"/>
</dbReference>
<dbReference type="Pfam" id="PF00441">
    <property type="entry name" value="Acyl-CoA_dh_1"/>
    <property type="match status" value="1"/>
</dbReference>
<dbReference type="EMBL" id="FOZW01000006">
    <property type="protein sequence ID" value="SFS90774.1"/>
    <property type="molecule type" value="Genomic_DNA"/>
</dbReference>
<evidence type="ECO:0000256" key="5">
    <source>
        <dbReference type="ARBA" id="ARBA00023002"/>
    </source>
</evidence>
<dbReference type="SUPFAM" id="SSF56645">
    <property type="entry name" value="Acyl-CoA dehydrogenase NM domain-like"/>
    <property type="match status" value="1"/>
</dbReference>
<dbReference type="PANTHER" id="PTHR42803">
    <property type="entry name" value="ACYL-COA DEHYDROGENASE"/>
    <property type="match status" value="1"/>
</dbReference>
<dbReference type="Proteomes" id="UP000199392">
    <property type="component" value="Unassembled WGS sequence"/>
</dbReference>
<feature type="domain" description="Acetyl-CoA dehydrogenase-like C-terminal" evidence="10">
    <location>
        <begin position="472"/>
        <end position="589"/>
    </location>
</feature>
<evidence type="ECO:0000256" key="4">
    <source>
        <dbReference type="ARBA" id="ARBA00022827"/>
    </source>
</evidence>
<evidence type="ECO:0000256" key="3">
    <source>
        <dbReference type="ARBA" id="ARBA00022630"/>
    </source>
</evidence>
<dbReference type="AlphaFoldDB" id="A0A1I6TNN3"/>
<dbReference type="InterPro" id="IPR036250">
    <property type="entry name" value="AcylCo_DH-like_C"/>
</dbReference>